<organism evidence="7 8">
    <name type="scientific">Streptomyces clavifer</name>
    <dbReference type="NCBI Taxonomy" id="68188"/>
    <lineage>
        <taxon>Bacteria</taxon>
        <taxon>Bacillati</taxon>
        <taxon>Actinomycetota</taxon>
        <taxon>Actinomycetes</taxon>
        <taxon>Kitasatosporales</taxon>
        <taxon>Streptomycetaceae</taxon>
        <taxon>Streptomyces</taxon>
    </lineage>
</organism>
<comment type="caution">
    <text evidence="7">The sequence shown here is derived from an EMBL/GenBank/DDBJ whole genome shotgun (WGS) entry which is preliminary data.</text>
</comment>
<gene>
    <name evidence="7" type="ORF">JOF59_006015</name>
</gene>
<dbReference type="SUPFAM" id="SSF46689">
    <property type="entry name" value="Homeodomain-like"/>
    <property type="match status" value="1"/>
</dbReference>
<dbReference type="InterPro" id="IPR036271">
    <property type="entry name" value="Tet_transcr_reg_TetR-rel_C_sf"/>
</dbReference>
<sequence length="208" mass="22042">MTTAKGAARRAALLDAAEATLVGGGYTALSLRAVADTAGIRLGHLQHYFPSRDSLVAELLARILQRSLDRVTEVVPDGRPDEVIGLLLAQQSDTQLVRVFVELWALAARDEAVAVAVRAFYRQYADLLADRIRTHAPGVPQEEHHARAEVFIALLEGSTLMRSGVAGTPSTATDVLISRTALGILIGDGSASELTGSARPAADPEVRA</sequence>
<evidence type="ECO:0000256" key="4">
    <source>
        <dbReference type="ARBA" id="ARBA00023163"/>
    </source>
</evidence>
<dbReference type="InterPro" id="IPR039538">
    <property type="entry name" value="BetI_C"/>
</dbReference>
<keyword evidence="8" id="KW-1185">Reference proteome</keyword>
<name>A0ABS4VHX8_9ACTN</name>
<dbReference type="InterPro" id="IPR009057">
    <property type="entry name" value="Homeodomain-like_sf"/>
</dbReference>
<reference evidence="7 8" key="1">
    <citation type="submission" date="2021-03" db="EMBL/GenBank/DDBJ databases">
        <title>Sequencing the genomes of 1000 actinobacteria strains.</title>
        <authorList>
            <person name="Klenk H.-P."/>
        </authorList>
    </citation>
    <scope>NUCLEOTIDE SEQUENCE [LARGE SCALE GENOMIC DNA]</scope>
    <source>
        <strain evidence="7 8">DSM 40843</strain>
    </source>
</reference>
<evidence type="ECO:0000259" key="6">
    <source>
        <dbReference type="PROSITE" id="PS50977"/>
    </source>
</evidence>
<dbReference type="Pfam" id="PF13977">
    <property type="entry name" value="TetR_C_6"/>
    <property type="match status" value="1"/>
</dbReference>
<dbReference type="PANTHER" id="PTHR30055:SF228">
    <property type="entry name" value="TRANSCRIPTIONAL REGULATOR-RELATED"/>
    <property type="match status" value="1"/>
</dbReference>
<keyword evidence="3 5" id="KW-0238">DNA-binding</keyword>
<dbReference type="Gene3D" id="1.10.357.10">
    <property type="entry name" value="Tetracycline Repressor, domain 2"/>
    <property type="match status" value="1"/>
</dbReference>
<dbReference type="PROSITE" id="PS50977">
    <property type="entry name" value="HTH_TETR_2"/>
    <property type="match status" value="1"/>
</dbReference>
<evidence type="ECO:0000256" key="1">
    <source>
        <dbReference type="ARBA" id="ARBA00022491"/>
    </source>
</evidence>
<dbReference type="EMBL" id="JAGINS010000002">
    <property type="protein sequence ID" value="MBP2363523.1"/>
    <property type="molecule type" value="Genomic_DNA"/>
</dbReference>
<proteinExistence type="predicted"/>
<evidence type="ECO:0000256" key="2">
    <source>
        <dbReference type="ARBA" id="ARBA00023015"/>
    </source>
</evidence>
<evidence type="ECO:0000256" key="5">
    <source>
        <dbReference type="PROSITE-ProRule" id="PRU00335"/>
    </source>
</evidence>
<feature type="domain" description="HTH tetR-type" evidence="6">
    <location>
        <begin position="7"/>
        <end position="67"/>
    </location>
</feature>
<dbReference type="SUPFAM" id="SSF48498">
    <property type="entry name" value="Tetracyclin repressor-like, C-terminal domain"/>
    <property type="match status" value="1"/>
</dbReference>
<dbReference type="Pfam" id="PF00440">
    <property type="entry name" value="TetR_N"/>
    <property type="match status" value="1"/>
</dbReference>
<keyword evidence="4" id="KW-0804">Transcription</keyword>
<dbReference type="InterPro" id="IPR050109">
    <property type="entry name" value="HTH-type_TetR-like_transc_reg"/>
</dbReference>
<evidence type="ECO:0000313" key="8">
    <source>
        <dbReference type="Proteomes" id="UP001519311"/>
    </source>
</evidence>
<dbReference type="RefSeq" id="WP_209471475.1">
    <property type="nucleotide sequence ID" value="NZ_BMWJ01000021.1"/>
</dbReference>
<keyword evidence="1" id="KW-0678">Repressor</keyword>
<keyword evidence="2" id="KW-0805">Transcription regulation</keyword>
<dbReference type="InterPro" id="IPR001647">
    <property type="entry name" value="HTH_TetR"/>
</dbReference>
<evidence type="ECO:0000313" key="7">
    <source>
        <dbReference type="EMBL" id="MBP2363523.1"/>
    </source>
</evidence>
<evidence type="ECO:0000256" key="3">
    <source>
        <dbReference type="ARBA" id="ARBA00023125"/>
    </source>
</evidence>
<dbReference type="Proteomes" id="UP001519311">
    <property type="component" value="Unassembled WGS sequence"/>
</dbReference>
<dbReference type="PANTHER" id="PTHR30055">
    <property type="entry name" value="HTH-TYPE TRANSCRIPTIONAL REGULATOR RUTR"/>
    <property type="match status" value="1"/>
</dbReference>
<feature type="DNA-binding region" description="H-T-H motif" evidence="5">
    <location>
        <begin position="30"/>
        <end position="49"/>
    </location>
</feature>
<accession>A0ABS4VHX8</accession>
<protein>
    <submittedName>
        <fullName evidence="7">AcrR family transcriptional regulator</fullName>
    </submittedName>
</protein>